<dbReference type="InterPro" id="IPR014395">
    <property type="entry name" value="Pen/GL7ACA/AHL_acylase"/>
</dbReference>
<dbReference type="CDD" id="cd03747">
    <property type="entry name" value="Ntn_PGA_like"/>
    <property type="match status" value="1"/>
</dbReference>
<dbReference type="InterPro" id="IPR029055">
    <property type="entry name" value="Ntn_hydrolases_N"/>
</dbReference>
<dbReference type="Gene3D" id="2.30.120.10">
    <property type="match status" value="1"/>
</dbReference>
<organism evidence="5">
    <name type="scientific">hydrothermal vent metagenome</name>
    <dbReference type="NCBI Taxonomy" id="652676"/>
    <lineage>
        <taxon>unclassified sequences</taxon>
        <taxon>metagenomes</taxon>
        <taxon>ecological metagenomes</taxon>
    </lineage>
</organism>
<dbReference type="InterPro" id="IPR043146">
    <property type="entry name" value="Penicillin_amidase_N_B-knob"/>
</dbReference>
<keyword evidence="2" id="KW-0378">Hydrolase</keyword>
<feature type="transmembrane region" description="Helical" evidence="4">
    <location>
        <begin position="7"/>
        <end position="26"/>
    </location>
</feature>
<evidence type="ECO:0008006" key="6">
    <source>
        <dbReference type="Google" id="ProtNLM"/>
    </source>
</evidence>
<dbReference type="InterPro" id="IPR043147">
    <property type="entry name" value="Penicillin_amidase_A-knob"/>
</dbReference>
<accession>A0A3B0UAG4</accession>
<evidence type="ECO:0000256" key="3">
    <source>
        <dbReference type="ARBA" id="ARBA00023145"/>
    </source>
</evidence>
<keyword evidence="4" id="KW-1133">Transmembrane helix</keyword>
<evidence type="ECO:0000313" key="5">
    <source>
        <dbReference type="EMBL" id="VAW27945.1"/>
    </source>
</evidence>
<gene>
    <name evidence="5" type="ORF">MNBD_BACTEROID07-119</name>
</gene>
<evidence type="ECO:0000256" key="4">
    <source>
        <dbReference type="SAM" id="Phobius"/>
    </source>
</evidence>
<dbReference type="GO" id="GO:0016811">
    <property type="term" value="F:hydrolase activity, acting on carbon-nitrogen (but not peptide) bonds, in linear amides"/>
    <property type="evidence" value="ECO:0007669"/>
    <property type="project" value="InterPro"/>
</dbReference>
<dbReference type="Pfam" id="PF01804">
    <property type="entry name" value="Penicil_amidase"/>
    <property type="match status" value="1"/>
</dbReference>
<protein>
    <recommendedName>
        <fullName evidence="6">Penicillin amidase</fullName>
    </recommendedName>
</protein>
<dbReference type="Gene3D" id="1.10.1400.10">
    <property type="match status" value="1"/>
</dbReference>
<dbReference type="SUPFAM" id="SSF56235">
    <property type="entry name" value="N-terminal nucleophile aminohydrolases (Ntn hydrolases)"/>
    <property type="match status" value="1"/>
</dbReference>
<dbReference type="PANTHER" id="PTHR34218">
    <property type="entry name" value="PEPTIDASE S45 PENICILLIN AMIDASE"/>
    <property type="match status" value="1"/>
</dbReference>
<dbReference type="EMBL" id="UOET01000178">
    <property type="protein sequence ID" value="VAW27945.1"/>
    <property type="molecule type" value="Genomic_DNA"/>
</dbReference>
<dbReference type="GO" id="GO:0017000">
    <property type="term" value="P:antibiotic biosynthetic process"/>
    <property type="evidence" value="ECO:0007669"/>
    <property type="project" value="InterPro"/>
</dbReference>
<dbReference type="PANTHER" id="PTHR34218:SF5">
    <property type="entry name" value="PENICILLIN ACYLASE FAMILY PROTEIN"/>
    <property type="match status" value="1"/>
</dbReference>
<keyword evidence="4" id="KW-0472">Membrane</keyword>
<dbReference type="PIRSF" id="PIRSF001227">
    <property type="entry name" value="Pen_acylase"/>
    <property type="match status" value="1"/>
</dbReference>
<reference evidence="5" key="1">
    <citation type="submission" date="2018-06" db="EMBL/GenBank/DDBJ databases">
        <authorList>
            <person name="Zhirakovskaya E."/>
        </authorList>
    </citation>
    <scope>NUCLEOTIDE SEQUENCE</scope>
</reference>
<dbReference type="Gene3D" id="3.60.20.10">
    <property type="entry name" value="Glutamine Phosphoribosylpyrophosphate, subunit 1, domain 1"/>
    <property type="match status" value="1"/>
</dbReference>
<keyword evidence="4" id="KW-0812">Transmembrane</keyword>
<keyword evidence="3" id="KW-0865">Zymogen</keyword>
<comment type="similarity">
    <text evidence="1">Belongs to the peptidase S45 family.</text>
</comment>
<sequence length="795" mass="89907">MKIFKRILLIVALVIVVLAAAVYFWLKSTAPDYSGKLHLQGLKDKTTVVYDAYGVPHIYAQNAKDAYFTFGYVHAQDRLFQMVMIRRVVEGRLAEILGRNLVKTDKYMRVLSLNKMAERSAKRFMKEADKPVKDEVQAYVDGINAFIKKGTLPIEFTLMDFKPEKFKVRDVFGIMNYMSLTFTSALTDDPLMYRIYEKYGNAYLKDLDVDSATIANMGNAQKSTQLAALFKNIQTIQKLVPIPIWEGSNNWVVSGEHSKSGKVLLANDTHIKYSQPSVWYEAYIQYPGFNLYGYYLAGIPFALVGHNNHYGWGLTIFPFDNMDLYAEQQNPNNPDQYKHAGKWLNYTVDHEIIKVKGGKEVPLTIRYTIHGPLLNPVIQNITEKPKVPVSLWWAPMFLETTSMEALYQMNNATDMKSFKKGVSLVDIVGLYVAYGDTDGNIAIWGSGKIPIHPAGTNPRLIMDGTSGKADIHGFYPFEKNPQIENPPGGILNTSNNAPPPVDGIVYPGYYFHGYRAARVRALLLSKPKWTIKEMESIQLDVHSNRDLRLVKLILNNLGSFKGDPKIVSALQNWDGNYDTASTGAVIYTQLLYFVLRDAMLDEVGQKDFRKLMGSYMFRGSIEHLLADKNSVWWDNVNTKAIETRSDIFKRAFSETTVALKNNMGTDMSTWKWGRVHQLTNVHPIGRKAPFDKLFNVGPFAMSGSNEVVDKEGFVYNKHGIYPVTSGPALRFLIDFANTDHALSVIPTGQSGNVFSPYYADQAEMFVHGKYRTQIMLRKEIKKGKTLTLLPKSSKN</sequence>
<dbReference type="InterPro" id="IPR023343">
    <property type="entry name" value="Penicillin_amidase_dom1"/>
</dbReference>
<dbReference type="Gene3D" id="1.10.439.10">
    <property type="entry name" value="Penicillin Amidohydrolase, domain 1"/>
    <property type="match status" value="1"/>
</dbReference>
<evidence type="ECO:0000256" key="1">
    <source>
        <dbReference type="ARBA" id="ARBA00006586"/>
    </source>
</evidence>
<dbReference type="InterPro" id="IPR002692">
    <property type="entry name" value="S45"/>
</dbReference>
<evidence type="ECO:0000256" key="2">
    <source>
        <dbReference type="ARBA" id="ARBA00022801"/>
    </source>
</evidence>
<proteinExistence type="inferred from homology"/>
<name>A0A3B0UAG4_9ZZZZ</name>
<dbReference type="AlphaFoldDB" id="A0A3B0UAG4"/>